<dbReference type="InterPro" id="IPR011576">
    <property type="entry name" value="Pyridox_Oxase_N"/>
</dbReference>
<reference evidence="2" key="2">
    <citation type="submission" date="2021-09" db="EMBL/GenBank/DDBJ databases">
        <authorList>
            <person name="Gilroy R."/>
        </authorList>
    </citation>
    <scope>NUCLEOTIDE SEQUENCE</scope>
    <source>
        <strain evidence="2">6019</strain>
    </source>
</reference>
<proteinExistence type="predicted"/>
<dbReference type="EMBL" id="DYYI01000027">
    <property type="protein sequence ID" value="HJE19302.1"/>
    <property type="molecule type" value="Genomic_DNA"/>
</dbReference>
<dbReference type="SUPFAM" id="SSF50475">
    <property type="entry name" value="FMN-binding split barrel"/>
    <property type="match status" value="1"/>
</dbReference>
<evidence type="ECO:0000313" key="2">
    <source>
        <dbReference type="EMBL" id="HJE19302.1"/>
    </source>
</evidence>
<dbReference type="InterPro" id="IPR052917">
    <property type="entry name" value="Stress-Dev_Protein"/>
</dbReference>
<organism evidence="2 3">
    <name type="scientific">Aliicoccus persicus</name>
    <dbReference type="NCBI Taxonomy" id="930138"/>
    <lineage>
        <taxon>Bacteria</taxon>
        <taxon>Bacillati</taxon>
        <taxon>Bacillota</taxon>
        <taxon>Bacilli</taxon>
        <taxon>Bacillales</taxon>
        <taxon>Staphylococcaceae</taxon>
        <taxon>Aliicoccus</taxon>
    </lineage>
</organism>
<comment type="caution">
    <text evidence="2">The sequence shown here is derived from an EMBL/GenBank/DDBJ whole genome shotgun (WGS) entry which is preliminary data.</text>
</comment>
<gene>
    <name evidence="2" type="ORF">K8V35_02995</name>
</gene>
<accession>A0A921B6A6</accession>
<dbReference type="Proteomes" id="UP000763505">
    <property type="component" value="Unassembled WGS sequence"/>
</dbReference>
<dbReference type="PANTHER" id="PTHR34818:SF1">
    <property type="entry name" value="PROTEIN BLI-3"/>
    <property type="match status" value="1"/>
</dbReference>
<dbReference type="InterPro" id="IPR012349">
    <property type="entry name" value="Split_barrel_FMN-bd"/>
</dbReference>
<name>A0A921B6A6_9STAP</name>
<evidence type="ECO:0000313" key="3">
    <source>
        <dbReference type="Proteomes" id="UP000763505"/>
    </source>
</evidence>
<sequence length="144" mass="16622">MKRSDAIKRMTEILNESKIGVCSTSKDNIPNSRYMWFYNDGLTLYAKTNEKSTKYDELLDNPIAHILLGFNEGNNHAFVEVLGDVEITNDQKIIDWLWEDEDQTYFDHPENPHLTALKITPTKILMMNDDKEHSTVEVDLEGGE</sequence>
<dbReference type="Gene3D" id="2.30.110.10">
    <property type="entry name" value="Electron Transport, Fmn-binding Protein, Chain A"/>
    <property type="match status" value="1"/>
</dbReference>
<dbReference type="AlphaFoldDB" id="A0A921B6A6"/>
<dbReference type="Pfam" id="PF01243">
    <property type="entry name" value="PNPOx_N"/>
    <property type="match status" value="1"/>
</dbReference>
<feature type="domain" description="Pyridoxamine 5'-phosphate oxidase N-terminal" evidence="1">
    <location>
        <begin position="9"/>
        <end position="126"/>
    </location>
</feature>
<dbReference type="PANTHER" id="PTHR34818">
    <property type="entry name" value="PROTEIN BLI-3"/>
    <property type="match status" value="1"/>
</dbReference>
<evidence type="ECO:0000259" key="1">
    <source>
        <dbReference type="Pfam" id="PF01243"/>
    </source>
</evidence>
<protein>
    <submittedName>
        <fullName evidence="2">Pyridoxamine 5'-phosphate oxidase family protein</fullName>
    </submittedName>
</protein>
<reference evidence="2" key="1">
    <citation type="journal article" date="2021" name="PeerJ">
        <title>Extensive microbial diversity within the chicken gut microbiome revealed by metagenomics and culture.</title>
        <authorList>
            <person name="Gilroy R."/>
            <person name="Ravi A."/>
            <person name="Getino M."/>
            <person name="Pursley I."/>
            <person name="Horton D.L."/>
            <person name="Alikhan N.F."/>
            <person name="Baker D."/>
            <person name="Gharbi K."/>
            <person name="Hall N."/>
            <person name="Watson M."/>
            <person name="Adriaenssens E.M."/>
            <person name="Foster-Nyarko E."/>
            <person name="Jarju S."/>
            <person name="Secka A."/>
            <person name="Antonio M."/>
            <person name="Oren A."/>
            <person name="Chaudhuri R.R."/>
            <person name="La Ragione R."/>
            <person name="Hildebrand F."/>
            <person name="Pallen M.J."/>
        </authorList>
    </citation>
    <scope>NUCLEOTIDE SEQUENCE</scope>
    <source>
        <strain evidence="2">6019</strain>
    </source>
</reference>